<dbReference type="Pfam" id="PF15018">
    <property type="entry name" value="InaF-motif"/>
    <property type="match status" value="1"/>
</dbReference>
<keyword evidence="1" id="KW-0472">Membrane</keyword>
<feature type="transmembrane region" description="Helical" evidence="1">
    <location>
        <begin position="44"/>
        <end position="70"/>
    </location>
</feature>
<dbReference type="Proteomes" id="UP001233999">
    <property type="component" value="Unassembled WGS sequence"/>
</dbReference>
<evidence type="ECO:0000313" key="2">
    <source>
        <dbReference type="EMBL" id="KAJ9592512.1"/>
    </source>
</evidence>
<gene>
    <name evidence="2" type="ORF">L9F63_015829</name>
</gene>
<organism evidence="2 3">
    <name type="scientific">Diploptera punctata</name>
    <name type="common">Pacific beetle cockroach</name>
    <dbReference type="NCBI Taxonomy" id="6984"/>
    <lineage>
        <taxon>Eukaryota</taxon>
        <taxon>Metazoa</taxon>
        <taxon>Ecdysozoa</taxon>
        <taxon>Arthropoda</taxon>
        <taxon>Hexapoda</taxon>
        <taxon>Insecta</taxon>
        <taxon>Pterygota</taxon>
        <taxon>Neoptera</taxon>
        <taxon>Polyneoptera</taxon>
        <taxon>Dictyoptera</taxon>
        <taxon>Blattodea</taxon>
        <taxon>Blaberoidea</taxon>
        <taxon>Blaberidae</taxon>
        <taxon>Diplopterinae</taxon>
        <taxon>Diploptera</taxon>
    </lineage>
</organism>
<dbReference type="PANTHER" id="PTHR34929:SF1">
    <property type="entry name" value="INAF MOTIF CONTAINING 2"/>
    <property type="match status" value="1"/>
</dbReference>
<dbReference type="EMBL" id="JASPKZ010003834">
    <property type="protein sequence ID" value="KAJ9592512.1"/>
    <property type="molecule type" value="Genomic_DNA"/>
</dbReference>
<name>A0AAD8EK56_DIPPU</name>
<keyword evidence="1" id="KW-0812">Transmembrane</keyword>
<protein>
    <recommendedName>
        <fullName evidence="4">InaF motif containing 2</fullName>
    </recommendedName>
</protein>
<evidence type="ECO:0000256" key="1">
    <source>
        <dbReference type="SAM" id="Phobius"/>
    </source>
</evidence>
<sequence length="174" mass="19647">MNERSDEEASLGSDTQQIPNDLKFANVEAAASDKLYEPKKKRKIIRVLTVIAYVLSVSLAAIMLSLYYVFLWDPKIPNDTRPMALRDLQEPVVLTTNVTCFHQGIEEVSAPLPQIEEPETSDAIEDKELGRSAYSTPLSLLHSRLSQTYPRTVPSTMTNHQTHTNFTFNQLHDT</sequence>
<dbReference type="InterPro" id="IPR029162">
    <property type="entry name" value="InaF-motif"/>
</dbReference>
<reference evidence="2" key="1">
    <citation type="journal article" date="2023" name="IScience">
        <title>Live-bearing cockroach genome reveals convergent evolutionary mechanisms linked to viviparity in insects and beyond.</title>
        <authorList>
            <person name="Fouks B."/>
            <person name="Harrison M.C."/>
            <person name="Mikhailova A.A."/>
            <person name="Marchal E."/>
            <person name="English S."/>
            <person name="Carruthers M."/>
            <person name="Jennings E.C."/>
            <person name="Chiamaka E.L."/>
            <person name="Frigard R.A."/>
            <person name="Pippel M."/>
            <person name="Attardo G.M."/>
            <person name="Benoit J.B."/>
            <person name="Bornberg-Bauer E."/>
            <person name="Tobe S.S."/>
        </authorList>
    </citation>
    <scope>NUCLEOTIDE SEQUENCE</scope>
    <source>
        <strain evidence="2">Stay&amp;Tobe</strain>
    </source>
</reference>
<accession>A0AAD8EK56</accession>
<comment type="caution">
    <text evidence="2">The sequence shown here is derived from an EMBL/GenBank/DDBJ whole genome shotgun (WGS) entry which is preliminary data.</text>
</comment>
<reference evidence="2" key="2">
    <citation type="submission" date="2023-05" db="EMBL/GenBank/DDBJ databases">
        <authorList>
            <person name="Fouks B."/>
        </authorList>
    </citation>
    <scope>NUCLEOTIDE SEQUENCE</scope>
    <source>
        <strain evidence="2">Stay&amp;Tobe</strain>
        <tissue evidence="2">Testes</tissue>
    </source>
</reference>
<evidence type="ECO:0008006" key="4">
    <source>
        <dbReference type="Google" id="ProtNLM"/>
    </source>
</evidence>
<keyword evidence="3" id="KW-1185">Reference proteome</keyword>
<dbReference type="AlphaFoldDB" id="A0AAD8EK56"/>
<proteinExistence type="predicted"/>
<keyword evidence="1" id="KW-1133">Transmembrane helix</keyword>
<evidence type="ECO:0000313" key="3">
    <source>
        <dbReference type="Proteomes" id="UP001233999"/>
    </source>
</evidence>
<dbReference type="PANTHER" id="PTHR34929">
    <property type="entry name" value="ZGC:153157"/>
    <property type="match status" value="1"/>
</dbReference>